<dbReference type="InterPro" id="IPR052159">
    <property type="entry name" value="Competence_DNA_uptake"/>
</dbReference>
<dbReference type="AlphaFoldDB" id="A0A2M7RP12"/>
<evidence type="ECO:0000313" key="2">
    <source>
        <dbReference type="EMBL" id="PIZ01229.1"/>
    </source>
</evidence>
<organism evidence="2 3">
    <name type="scientific">bacterium (Candidatus Gribaldobacteria) CG_4_10_14_0_8_um_filter_33_9</name>
    <dbReference type="NCBI Taxonomy" id="2014266"/>
    <lineage>
        <taxon>Bacteria</taxon>
        <taxon>Candidatus Gribaldobacteria</taxon>
    </lineage>
</organism>
<dbReference type="Pfam" id="PF00753">
    <property type="entry name" value="Lactamase_B"/>
    <property type="match status" value="1"/>
</dbReference>
<dbReference type="Proteomes" id="UP000229371">
    <property type="component" value="Unassembled WGS sequence"/>
</dbReference>
<feature type="domain" description="Metallo-beta-lactamase" evidence="1">
    <location>
        <begin position="43"/>
        <end position="246"/>
    </location>
</feature>
<gene>
    <name evidence="2" type="ORF">COY61_00320</name>
</gene>
<reference evidence="3" key="1">
    <citation type="submission" date="2017-09" db="EMBL/GenBank/DDBJ databases">
        <title>Depth-based differentiation of microbial function through sediment-hosted aquifers and enrichment of novel symbionts in the deep terrestrial subsurface.</title>
        <authorList>
            <person name="Probst A.J."/>
            <person name="Ladd B."/>
            <person name="Jarett J.K."/>
            <person name="Geller-Mcgrath D.E."/>
            <person name="Sieber C.M.K."/>
            <person name="Emerson J.B."/>
            <person name="Anantharaman K."/>
            <person name="Thomas B.C."/>
            <person name="Malmstrom R."/>
            <person name="Stieglmeier M."/>
            <person name="Klingl A."/>
            <person name="Woyke T."/>
            <person name="Ryan C.M."/>
            <person name="Banfield J.F."/>
        </authorList>
    </citation>
    <scope>NUCLEOTIDE SEQUENCE [LARGE SCALE GENOMIC DNA]</scope>
</reference>
<comment type="caution">
    <text evidence="2">The sequence shown here is derived from an EMBL/GenBank/DDBJ whole genome shotgun (WGS) entry which is preliminary data.</text>
</comment>
<dbReference type="InterPro" id="IPR035681">
    <property type="entry name" value="ComA-like_MBL"/>
</dbReference>
<dbReference type="PANTHER" id="PTHR30619">
    <property type="entry name" value="DNA INTERNALIZATION/COMPETENCE PROTEIN COMEC/REC2"/>
    <property type="match status" value="1"/>
</dbReference>
<proteinExistence type="predicted"/>
<dbReference type="InterPro" id="IPR001279">
    <property type="entry name" value="Metallo-B-lactamas"/>
</dbReference>
<sequence length="291" mass="33605">MKWKKQFFLVLIFLLILSNFFIWKEIFDFSKGLINVIFFDVGQGDAIFIETSQGHQILIDGGPGKKVLEKLNKNIPFWDRTIDLIILTHPDADHLSGLNYVLQNYNIKNILWNGEKKETQTFKDWEKNLTKEKEKNNTNIVIAQKGQRIKASDAVFYILYPFNDLEQEIFKQNVNKTSVVSKLFFGKNSFLFLGDIDQKTEKHILEENTNLTAQILKVAHHGSKNANFEGFLKQVNPDFAIISCSKNNPYHFPHQEVLEKLQKIGAKVLRTDQDGDIKMVSDGTNVRVLKN</sequence>
<dbReference type="EMBL" id="PFMI01000007">
    <property type="protein sequence ID" value="PIZ01229.1"/>
    <property type="molecule type" value="Genomic_DNA"/>
</dbReference>
<protein>
    <recommendedName>
        <fullName evidence="1">Metallo-beta-lactamase domain-containing protein</fullName>
    </recommendedName>
</protein>
<name>A0A2M7RP12_9BACT</name>
<accession>A0A2M7RP12</accession>
<evidence type="ECO:0000313" key="3">
    <source>
        <dbReference type="Proteomes" id="UP000229371"/>
    </source>
</evidence>
<evidence type="ECO:0000259" key="1">
    <source>
        <dbReference type="SMART" id="SM00849"/>
    </source>
</evidence>
<dbReference type="CDD" id="cd07731">
    <property type="entry name" value="ComA-like_MBL-fold"/>
    <property type="match status" value="1"/>
</dbReference>
<dbReference type="InterPro" id="IPR036866">
    <property type="entry name" value="RibonucZ/Hydroxyglut_hydro"/>
</dbReference>
<dbReference type="SUPFAM" id="SSF56281">
    <property type="entry name" value="Metallo-hydrolase/oxidoreductase"/>
    <property type="match status" value="1"/>
</dbReference>
<dbReference type="PANTHER" id="PTHR30619:SF1">
    <property type="entry name" value="RECOMBINATION PROTEIN 2"/>
    <property type="match status" value="1"/>
</dbReference>
<dbReference type="Gene3D" id="3.60.15.10">
    <property type="entry name" value="Ribonuclease Z/Hydroxyacylglutathione hydrolase-like"/>
    <property type="match status" value="1"/>
</dbReference>
<dbReference type="SMART" id="SM00849">
    <property type="entry name" value="Lactamase_B"/>
    <property type="match status" value="1"/>
</dbReference>